<dbReference type="CDD" id="cd02440">
    <property type="entry name" value="AdoMet_MTases"/>
    <property type="match status" value="1"/>
</dbReference>
<dbReference type="Pfam" id="PF08241">
    <property type="entry name" value="Methyltransf_11"/>
    <property type="match status" value="1"/>
</dbReference>
<feature type="domain" description="Methyltransferase type 11" evidence="5">
    <location>
        <begin position="49"/>
        <end position="146"/>
    </location>
</feature>
<keyword evidence="7" id="KW-1185">Reference proteome</keyword>
<reference evidence="6 7" key="1">
    <citation type="submission" date="2017-10" db="EMBL/GenBank/DDBJ databases">
        <title>Comparative genomics in systemic dimorphic fungi from Ajellomycetaceae.</title>
        <authorList>
            <person name="Munoz J.F."/>
            <person name="Mcewen J.G."/>
            <person name="Clay O.K."/>
            <person name="Cuomo C.A."/>
        </authorList>
    </citation>
    <scope>NUCLEOTIDE SEQUENCE [LARGE SCALE GENOMIC DNA]</scope>
    <source>
        <strain evidence="6 7">UAMH5409</strain>
    </source>
</reference>
<dbReference type="GO" id="GO:0008757">
    <property type="term" value="F:S-adenosylmethionine-dependent methyltransferase activity"/>
    <property type="evidence" value="ECO:0007669"/>
    <property type="project" value="InterPro"/>
</dbReference>
<keyword evidence="4" id="KW-0949">S-adenosyl-L-methionine</keyword>
<dbReference type="InterPro" id="IPR013216">
    <property type="entry name" value="Methyltransf_11"/>
</dbReference>
<dbReference type="SUPFAM" id="SSF53335">
    <property type="entry name" value="S-adenosyl-L-methionine-dependent methyltransferases"/>
    <property type="match status" value="1"/>
</dbReference>
<accession>A0A2B7YCW2</accession>
<evidence type="ECO:0000256" key="3">
    <source>
        <dbReference type="ARBA" id="ARBA00022679"/>
    </source>
</evidence>
<evidence type="ECO:0000256" key="4">
    <source>
        <dbReference type="ARBA" id="ARBA00022691"/>
    </source>
</evidence>
<dbReference type="STRING" id="1447875.A0A2B7YCW2"/>
<evidence type="ECO:0000256" key="1">
    <source>
        <dbReference type="ARBA" id="ARBA00008361"/>
    </source>
</evidence>
<evidence type="ECO:0000313" key="7">
    <source>
        <dbReference type="Proteomes" id="UP000223968"/>
    </source>
</evidence>
<dbReference type="Gene3D" id="3.40.50.150">
    <property type="entry name" value="Vaccinia Virus protein VP39"/>
    <property type="match status" value="1"/>
</dbReference>
<dbReference type="InterPro" id="IPR051052">
    <property type="entry name" value="Diverse_substrate_MTase"/>
</dbReference>
<proteinExistence type="inferred from homology"/>
<dbReference type="OrthoDB" id="10027013at2759"/>
<dbReference type="GO" id="GO:0032259">
    <property type="term" value="P:methylation"/>
    <property type="evidence" value="ECO:0007669"/>
    <property type="project" value="UniProtKB-KW"/>
</dbReference>
<dbReference type="PANTHER" id="PTHR44942:SF4">
    <property type="entry name" value="METHYLTRANSFERASE TYPE 11 DOMAIN-CONTAINING PROTEIN"/>
    <property type="match status" value="1"/>
</dbReference>
<comment type="caution">
    <text evidence="6">The sequence shown here is derived from an EMBL/GenBank/DDBJ whole genome shotgun (WGS) entry which is preliminary data.</text>
</comment>
<evidence type="ECO:0000256" key="2">
    <source>
        <dbReference type="ARBA" id="ARBA00022603"/>
    </source>
</evidence>
<dbReference type="PANTHER" id="PTHR44942">
    <property type="entry name" value="METHYLTRANSF_11 DOMAIN-CONTAINING PROTEIN"/>
    <property type="match status" value="1"/>
</dbReference>
<evidence type="ECO:0000259" key="5">
    <source>
        <dbReference type="Pfam" id="PF08241"/>
    </source>
</evidence>
<dbReference type="InterPro" id="IPR029063">
    <property type="entry name" value="SAM-dependent_MTases_sf"/>
</dbReference>
<gene>
    <name evidence="6" type="ORF">AJ79_00161</name>
</gene>
<sequence length="285" mass="32346">MPTVLRPQALTGFTNAPSYDTHRPTYPQPSTDLFLQHLRLSNKPGAKIVDLGAGTGKFTEALVAREEGYEIIAVEPHPEMRGELEMKRAMLGGNWEKVAVKDGGATEIPVERGSVDAVVVGQAFHWFANEGALREIHRVLRPGGMLGLIWNIEDYNAPKSWQPTTAWERTVKAITWSLDSEKDSDPRFRHEKWAAVFENQGQNGQKQIFNSPMGQHSDKYKRRLSKQAIWERYHTLSQVANLKGDELESVCHQVFNALENDKEATDDKDEVELNWATYFVWMEAI</sequence>
<keyword evidence="3" id="KW-0808">Transferase</keyword>
<evidence type="ECO:0000313" key="6">
    <source>
        <dbReference type="EMBL" id="PGH18748.1"/>
    </source>
</evidence>
<comment type="similarity">
    <text evidence="1">Belongs to the methyltransferase superfamily.</text>
</comment>
<protein>
    <recommendedName>
        <fullName evidence="5">Methyltransferase type 11 domain-containing protein</fullName>
    </recommendedName>
</protein>
<organism evidence="6 7">
    <name type="scientific">Helicocarpus griseus UAMH5409</name>
    <dbReference type="NCBI Taxonomy" id="1447875"/>
    <lineage>
        <taxon>Eukaryota</taxon>
        <taxon>Fungi</taxon>
        <taxon>Dikarya</taxon>
        <taxon>Ascomycota</taxon>
        <taxon>Pezizomycotina</taxon>
        <taxon>Eurotiomycetes</taxon>
        <taxon>Eurotiomycetidae</taxon>
        <taxon>Onygenales</taxon>
        <taxon>Ajellomycetaceae</taxon>
        <taxon>Helicocarpus</taxon>
    </lineage>
</organism>
<dbReference type="AlphaFoldDB" id="A0A2B7YCW2"/>
<name>A0A2B7YCW2_9EURO</name>
<keyword evidence="2" id="KW-0489">Methyltransferase</keyword>
<dbReference type="EMBL" id="PDNB01000002">
    <property type="protein sequence ID" value="PGH18748.1"/>
    <property type="molecule type" value="Genomic_DNA"/>
</dbReference>
<dbReference type="Proteomes" id="UP000223968">
    <property type="component" value="Unassembled WGS sequence"/>
</dbReference>